<dbReference type="InterPro" id="IPR003006">
    <property type="entry name" value="Ig/MHC_CS"/>
</dbReference>
<dbReference type="GO" id="GO:0030670">
    <property type="term" value="C:phagocytic vesicle membrane"/>
    <property type="evidence" value="ECO:0007669"/>
    <property type="project" value="UniProtKB-ARBA"/>
</dbReference>
<dbReference type="PROSITE" id="PS50835">
    <property type="entry name" value="IG_LIKE"/>
    <property type="match status" value="1"/>
</dbReference>
<comment type="subcellular location">
    <subcellularLocation>
        <location evidence="2">Membrane</location>
        <topology evidence="2">Single-pass type I membrane protein</topology>
    </subcellularLocation>
</comment>
<keyword evidence="4" id="KW-0490">MHC I</keyword>
<name>A0A023GRW5_RAT</name>
<dbReference type="InterPro" id="IPR013783">
    <property type="entry name" value="Ig-like_fold"/>
</dbReference>
<dbReference type="KEGG" id="rno:24750"/>
<evidence type="ECO:0000256" key="12">
    <source>
        <dbReference type="SAM" id="Phobius"/>
    </source>
</evidence>
<dbReference type="GeneID" id="24750"/>
<dbReference type="Pfam" id="PF00129">
    <property type="entry name" value="MHC_I"/>
    <property type="match status" value="1"/>
</dbReference>
<evidence type="ECO:0000256" key="2">
    <source>
        <dbReference type="ARBA" id="ARBA00004479"/>
    </source>
</evidence>
<dbReference type="ExpressionAtlas" id="A0A023GRW5">
    <property type="expression patterns" value="baseline and differential"/>
</dbReference>
<dbReference type="SMR" id="A0A023GRW5"/>
<dbReference type="InterPro" id="IPR001039">
    <property type="entry name" value="MHC_I_a_a1/a2"/>
</dbReference>
<dbReference type="AGR" id="RGD:1598370"/>
<feature type="transmembrane region" description="Helical" evidence="12">
    <location>
        <begin position="308"/>
        <end position="332"/>
    </location>
</feature>
<dbReference type="EMBL" id="L23128">
    <property type="protein sequence ID" value="AAA72402.1"/>
    <property type="molecule type" value="mRNA"/>
</dbReference>
<dbReference type="CTD" id="24750"/>
<evidence type="ECO:0000256" key="5">
    <source>
        <dbReference type="ARBA" id="ARBA00022692"/>
    </source>
</evidence>
<evidence type="ECO:0000256" key="10">
    <source>
        <dbReference type="RuleBase" id="RU004439"/>
    </source>
</evidence>
<comment type="function">
    <text evidence="1">Involved in the presentation of foreign antigens to the immune system.</text>
</comment>
<evidence type="ECO:0000256" key="7">
    <source>
        <dbReference type="ARBA" id="ARBA00022989"/>
    </source>
</evidence>
<dbReference type="InterPro" id="IPR003597">
    <property type="entry name" value="Ig_C1-set"/>
</dbReference>
<gene>
    <name evidence="15" type="primary">RT1-N3</name>
</gene>
<evidence type="ECO:0000256" key="8">
    <source>
        <dbReference type="ARBA" id="ARBA00023136"/>
    </source>
</evidence>
<comment type="similarity">
    <text evidence="3 10">Belongs to the MHC class I family.</text>
</comment>
<proteinExistence type="evidence at transcript level"/>
<keyword evidence="7 12" id="KW-1133">Transmembrane helix</keyword>
<keyword evidence="5 12" id="KW-0812">Transmembrane</keyword>
<feature type="non-terminal residue" evidence="14">
    <location>
        <position position="1"/>
    </location>
</feature>
<evidence type="ECO:0000313" key="14">
    <source>
        <dbReference type="EMBL" id="AAA72402.1"/>
    </source>
</evidence>
<evidence type="ECO:0000256" key="11">
    <source>
        <dbReference type="SAM" id="MobiDB-lite"/>
    </source>
</evidence>
<dbReference type="RGD" id="1598370">
    <property type="gene designation" value="RT1-N3"/>
</dbReference>
<evidence type="ECO:0000313" key="15">
    <source>
        <dbReference type="RGD" id="1598370"/>
    </source>
</evidence>
<dbReference type="InterPro" id="IPR011162">
    <property type="entry name" value="MHC_I/II-like_Ag-recog"/>
</dbReference>
<dbReference type="FunFam" id="2.60.40.10:FF:000014">
    <property type="entry name" value="H-2 class I histocompatibility antigen, alpha chain"/>
    <property type="match status" value="1"/>
</dbReference>
<dbReference type="InterPro" id="IPR036179">
    <property type="entry name" value="Ig-like_dom_sf"/>
</dbReference>
<dbReference type="Gene3D" id="2.60.40.10">
    <property type="entry name" value="Immunoglobulins"/>
    <property type="match status" value="1"/>
</dbReference>
<dbReference type="InterPro" id="IPR007110">
    <property type="entry name" value="Ig-like_dom"/>
</dbReference>
<dbReference type="InterPro" id="IPR037055">
    <property type="entry name" value="MHC_I-like_Ag-recog_sf"/>
</dbReference>
<keyword evidence="6" id="KW-0391">Immunity</keyword>
<dbReference type="SUPFAM" id="SSF54452">
    <property type="entry name" value="MHC antigen-recognition domain"/>
    <property type="match status" value="1"/>
</dbReference>
<evidence type="ECO:0000256" key="4">
    <source>
        <dbReference type="ARBA" id="ARBA00022451"/>
    </source>
</evidence>
<dbReference type="GO" id="GO:0098553">
    <property type="term" value="C:lumenal side of endoplasmic reticulum membrane"/>
    <property type="evidence" value="ECO:0007669"/>
    <property type="project" value="UniProtKB-ARBA"/>
</dbReference>
<dbReference type="PhylomeDB" id="A0A023GRW5"/>
<organism evidence="14">
    <name type="scientific">Rattus norvegicus</name>
    <name type="common">Rat</name>
    <dbReference type="NCBI Taxonomy" id="10116"/>
    <lineage>
        <taxon>Eukaryota</taxon>
        <taxon>Metazoa</taxon>
        <taxon>Chordata</taxon>
        <taxon>Craniata</taxon>
        <taxon>Vertebrata</taxon>
        <taxon>Euteleostomi</taxon>
        <taxon>Mammalia</taxon>
        <taxon>Eutheria</taxon>
        <taxon>Euarchontoglires</taxon>
        <taxon>Glires</taxon>
        <taxon>Rodentia</taxon>
        <taxon>Myomorpha</taxon>
        <taxon>Muroidea</taxon>
        <taxon>Muridae</taxon>
        <taxon>Murinae</taxon>
        <taxon>Rattus</taxon>
    </lineage>
</organism>
<dbReference type="InterPro" id="IPR050208">
    <property type="entry name" value="MHC_class-I_related"/>
</dbReference>
<keyword evidence="9" id="KW-0325">Glycoprotein</keyword>
<dbReference type="PANTHER" id="PTHR16675:SF264">
    <property type="entry name" value="HISTOCOMPATIBILITY 2, T REGION LOCUS 22"/>
    <property type="match status" value="1"/>
</dbReference>
<dbReference type="GO" id="GO:0042612">
    <property type="term" value="C:MHC class I protein complex"/>
    <property type="evidence" value="ECO:0007669"/>
    <property type="project" value="UniProtKB-KW"/>
</dbReference>
<dbReference type="HOGENOM" id="CLU_047501_1_1_1"/>
<evidence type="ECO:0000259" key="13">
    <source>
        <dbReference type="PROSITE" id="PS50835"/>
    </source>
</evidence>
<dbReference type="PANTHER" id="PTHR16675">
    <property type="entry name" value="MHC CLASS I-RELATED"/>
    <property type="match status" value="1"/>
</dbReference>
<evidence type="ECO:0000256" key="6">
    <source>
        <dbReference type="ARBA" id="ARBA00022859"/>
    </source>
</evidence>
<dbReference type="SMART" id="SM00407">
    <property type="entry name" value="IGc1"/>
    <property type="match status" value="1"/>
</dbReference>
<dbReference type="RefSeq" id="NP_001008855.1">
    <property type="nucleotide sequence ID" value="NM_001008855.2"/>
</dbReference>
<accession>A0A023GRW5</accession>
<dbReference type="SUPFAM" id="SSF48726">
    <property type="entry name" value="Immunoglobulin"/>
    <property type="match status" value="1"/>
</dbReference>
<evidence type="ECO:0000256" key="9">
    <source>
        <dbReference type="ARBA" id="ARBA00023180"/>
    </source>
</evidence>
<feature type="domain" description="Ig-like" evidence="13">
    <location>
        <begin position="209"/>
        <end position="297"/>
    </location>
</feature>
<dbReference type="AlphaFoldDB" id="A0A023GRW5"/>
<reference evidence="14" key="1">
    <citation type="journal article" date="1994" name="Immunogenetics">
        <title>Multiple TL-like loci in the grc-G/C region of the rat.</title>
        <authorList>
            <person name="Kirisits M.J."/>
            <person name="Sawai H."/>
            <person name="Kunz H.W."/>
            <person name="Gill T.J. 3rd"/>
        </authorList>
    </citation>
    <scope>NUCLEOTIDE SEQUENCE</scope>
    <source>
        <tissue evidence="14">Spleen</tissue>
    </source>
</reference>
<dbReference type="InterPro" id="IPR011161">
    <property type="entry name" value="MHC_I-like_Ag-recog"/>
</dbReference>
<dbReference type="GO" id="GO:0002474">
    <property type="term" value="P:antigen processing and presentation of peptide antigen via MHC class I"/>
    <property type="evidence" value="ECO:0007669"/>
    <property type="project" value="UniProtKB-KW"/>
</dbReference>
<evidence type="ECO:0000256" key="3">
    <source>
        <dbReference type="ARBA" id="ARBA00006909"/>
    </source>
</evidence>
<evidence type="ECO:0000256" key="1">
    <source>
        <dbReference type="ARBA" id="ARBA00002297"/>
    </source>
</evidence>
<dbReference type="PRINTS" id="PR01638">
    <property type="entry name" value="MHCCLASSI"/>
</dbReference>
<feature type="region of interest" description="Disordered" evidence="11">
    <location>
        <begin position="340"/>
        <end position="363"/>
    </location>
</feature>
<dbReference type="FunFam" id="3.30.500.10:FF:000001">
    <property type="entry name" value="H-2 class I histocompatibility antigen, alpha chain"/>
    <property type="match status" value="1"/>
</dbReference>
<sequence>MLWVPKAAARWLSALLQILLLNACFSWTWTLVGSHSLRYFSTVMSWPGLREPRIIVSGYIDNMEFLRLDSDAETPRVKPLVPWLEQEGLEYLEQQIHRIRTQAQQSERNLMTLVRFYNKSMDDFHTLQWQQGCDVGSDGRLLHWYDQLAFDGIDHPTLNKDLRFWTAWTSTVAQISQPELEARLKDNCSELLQKYPEKEKERLLRSDPPRAHVTRHPRPESDVTLRCWALGFYPADITLTWQLNGEDLIQEMEFVETRPAGDGTFQKWASVVVPLGKEQKYTCLVEHEGLSEPLTLRWEPAQDSTTTIILIILPTVSAIALCVAAVATCICLKKKAGERGRHDTQEADGDSPQDSSKIVVDDQEMEDPFWNTENYRTHLGYRSGTLGFLSLSP</sequence>
<dbReference type="Gene3D" id="3.30.500.10">
    <property type="entry name" value="MHC class I-like antigen recognition-like"/>
    <property type="match status" value="1"/>
</dbReference>
<protein>
    <submittedName>
        <fullName evidence="14">MHC class I</fullName>
    </submittedName>
</protein>
<keyword evidence="8 12" id="KW-0472">Membrane</keyword>
<dbReference type="Pfam" id="PF07654">
    <property type="entry name" value="C1-set"/>
    <property type="match status" value="1"/>
</dbReference>
<dbReference type="PROSITE" id="PS00290">
    <property type="entry name" value="IG_MHC"/>
    <property type="match status" value="1"/>
</dbReference>